<organism evidence="2 3">
    <name type="scientific">Caerostris extrusa</name>
    <name type="common">Bark spider</name>
    <name type="synonym">Caerostris bankana</name>
    <dbReference type="NCBI Taxonomy" id="172846"/>
    <lineage>
        <taxon>Eukaryota</taxon>
        <taxon>Metazoa</taxon>
        <taxon>Ecdysozoa</taxon>
        <taxon>Arthropoda</taxon>
        <taxon>Chelicerata</taxon>
        <taxon>Arachnida</taxon>
        <taxon>Araneae</taxon>
        <taxon>Araneomorphae</taxon>
        <taxon>Entelegynae</taxon>
        <taxon>Araneoidea</taxon>
        <taxon>Araneidae</taxon>
        <taxon>Caerostris</taxon>
    </lineage>
</organism>
<dbReference type="AlphaFoldDB" id="A0AAV4RCL9"/>
<evidence type="ECO:0000313" key="2">
    <source>
        <dbReference type="EMBL" id="GIY18691.1"/>
    </source>
</evidence>
<accession>A0AAV4RCL9</accession>
<dbReference type="EMBL" id="BPLR01007664">
    <property type="protein sequence ID" value="GIY18691.1"/>
    <property type="molecule type" value="Genomic_DNA"/>
</dbReference>
<feature type="compositionally biased region" description="Polar residues" evidence="1">
    <location>
        <begin position="22"/>
        <end position="31"/>
    </location>
</feature>
<sequence length="81" mass="8954">MVQNPLSPPSFHFYMIDSTPFPQSSSLSQLIRETPGNLPRSGDSRNPTQSVGISLQFGMNIPFQMGIFMAFEGNTSCQQVQ</sequence>
<dbReference type="Proteomes" id="UP001054945">
    <property type="component" value="Unassembled WGS sequence"/>
</dbReference>
<reference evidence="2 3" key="1">
    <citation type="submission" date="2021-06" db="EMBL/GenBank/DDBJ databases">
        <title>Caerostris extrusa draft genome.</title>
        <authorList>
            <person name="Kono N."/>
            <person name="Arakawa K."/>
        </authorList>
    </citation>
    <scope>NUCLEOTIDE SEQUENCE [LARGE SCALE GENOMIC DNA]</scope>
</reference>
<keyword evidence="3" id="KW-1185">Reference proteome</keyword>
<feature type="region of interest" description="Disordered" evidence="1">
    <location>
        <begin position="22"/>
        <end position="51"/>
    </location>
</feature>
<name>A0AAV4RCL9_CAEEX</name>
<comment type="caution">
    <text evidence="2">The sequence shown here is derived from an EMBL/GenBank/DDBJ whole genome shotgun (WGS) entry which is preliminary data.</text>
</comment>
<protein>
    <submittedName>
        <fullName evidence="2">Uncharacterized protein</fullName>
    </submittedName>
</protein>
<proteinExistence type="predicted"/>
<evidence type="ECO:0000313" key="3">
    <source>
        <dbReference type="Proteomes" id="UP001054945"/>
    </source>
</evidence>
<gene>
    <name evidence="2" type="ORF">CEXT_387231</name>
</gene>
<evidence type="ECO:0000256" key="1">
    <source>
        <dbReference type="SAM" id="MobiDB-lite"/>
    </source>
</evidence>